<evidence type="ECO:0000259" key="3">
    <source>
        <dbReference type="PROSITE" id="PS50977"/>
    </source>
</evidence>
<evidence type="ECO:0000256" key="1">
    <source>
        <dbReference type="ARBA" id="ARBA00023125"/>
    </source>
</evidence>
<proteinExistence type="predicted"/>
<feature type="DNA-binding region" description="H-T-H motif" evidence="2">
    <location>
        <begin position="16"/>
        <end position="35"/>
    </location>
</feature>
<keyword evidence="5" id="KW-1185">Reference proteome</keyword>
<dbReference type="InterPro" id="IPR050624">
    <property type="entry name" value="HTH-type_Tx_Regulator"/>
</dbReference>
<dbReference type="PANTHER" id="PTHR43479">
    <property type="entry name" value="ACREF/ENVCD OPERON REPRESSOR-RELATED"/>
    <property type="match status" value="1"/>
</dbReference>
<sequence length="190" mass="21637">MASLSLFSEKGLENTSISDIVELSNIGRGTFYNYFNTPKDVFCEILDRLNCEINFEVKQAQAGVTSAYCFLHASFKAYFDLVTSDEMVMFHKNNQNQIRSVSYGSEGILSLVKNMKEDLKRFPEVSFTDDKYFEMFSLIAISSASELLVCLYHNYFEASKEEVSHFLANVFVSGLKNYSNFNTENVVADE</sequence>
<organism evidence="4 5">
    <name type="scientific">Formosa undariae</name>
    <dbReference type="NCBI Taxonomy" id="1325436"/>
    <lineage>
        <taxon>Bacteria</taxon>
        <taxon>Pseudomonadati</taxon>
        <taxon>Bacteroidota</taxon>
        <taxon>Flavobacteriia</taxon>
        <taxon>Flavobacteriales</taxon>
        <taxon>Flavobacteriaceae</taxon>
        <taxon>Formosa</taxon>
    </lineage>
</organism>
<dbReference type="SUPFAM" id="SSF46689">
    <property type="entry name" value="Homeodomain-like"/>
    <property type="match status" value="1"/>
</dbReference>
<dbReference type="InterPro" id="IPR001647">
    <property type="entry name" value="HTH_TetR"/>
</dbReference>
<keyword evidence="1 2" id="KW-0238">DNA-binding</keyword>
<evidence type="ECO:0000313" key="4">
    <source>
        <dbReference type="EMBL" id="MFB9053282.1"/>
    </source>
</evidence>
<dbReference type="Pfam" id="PF00440">
    <property type="entry name" value="TetR_N"/>
    <property type="match status" value="1"/>
</dbReference>
<accession>A0ABV5F1G1</accession>
<name>A0ABV5F1G1_9FLAO</name>
<comment type="caution">
    <text evidence="4">The sequence shown here is derived from an EMBL/GenBank/DDBJ whole genome shotgun (WGS) entry which is preliminary data.</text>
</comment>
<evidence type="ECO:0000313" key="5">
    <source>
        <dbReference type="Proteomes" id="UP001589605"/>
    </source>
</evidence>
<reference evidence="4 5" key="1">
    <citation type="submission" date="2024-09" db="EMBL/GenBank/DDBJ databases">
        <authorList>
            <person name="Sun Q."/>
            <person name="Mori K."/>
        </authorList>
    </citation>
    <scope>NUCLEOTIDE SEQUENCE [LARGE SCALE GENOMIC DNA]</scope>
    <source>
        <strain evidence="4 5">CECT 8286</strain>
    </source>
</reference>
<dbReference type="Gene3D" id="1.10.357.10">
    <property type="entry name" value="Tetracycline Repressor, domain 2"/>
    <property type="match status" value="1"/>
</dbReference>
<evidence type="ECO:0000256" key="2">
    <source>
        <dbReference type="PROSITE-ProRule" id="PRU00335"/>
    </source>
</evidence>
<dbReference type="Proteomes" id="UP001589605">
    <property type="component" value="Unassembled WGS sequence"/>
</dbReference>
<feature type="domain" description="HTH tetR-type" evidence="3">
    <location>
        <begin position="1"/>
        <end position="53"/>
    </location>
</feature>
<dbReference type="EMBL" id="JBHMEZ010000011">
    <property type="protein sequence ID" value="MFB9053282.1"/>
    <property type="molecule type" value="Genomic_DNA"/>
</dbReference>
<gene>
    <name evidence="4" type="ORF">ACFFVB_09345</name>
</gene>
<dbReference type="PROSITE" id="PS50977">
    <property type="entry name" value="HTH_TETR_2"/>
    <property type="match status" value="1"/>
</dbReference>
<dbReference type="InterPro" id="IPR009057">
    <property type="entry name" value="Homeodomain-like_sf"/>
</dbReference>
<protein>
    <submittedName>
        <fullName evidence="4">TetR/AcrR family transcriptional regulator</fullName>
    </submittedName>
</protein>
<dbReference type="PANTHER" id="PTHR43479:SF11">
    <property type="entry name" value="ACREF_ENVCD OPERON REPRESSOR-RELATED"/>
    <property type="match status" value="1"/>
</dbReference>